<proteinExistence type="predicted"/>
<name>A0A2H3CYW1_ARMGA</name>
<feature type="compositionally biased region" description="Low complexity" evidence="1">
    <location>
        <begin position="13"/>
        <end position="38"/>
    </location>
</feature>
<protein>
    <submittedName>
        <fullName evidence="2">Uncharacterized protein</fullName>
    </submittedName>
</protein>
<dbReference type="Proteomes" id="UP000217790">
    <property type="component" value="Unassembled WGS sequence"/>
</dbReference>
<dbReference type="OrthoDB" id="10607585at2759"/>
<dbReference type="Gene3D" id="1.10.287.1490">
    <property type="match status" value="1"/>
</dbReference>
<feature type="compositionally biased region" description="Polar residues" evidence="1">
    <location>
        <begin position="1"/>
        <end position="12"/>
    </location>
</feature>
<feature type="region of interest" description="Disordered" evidence="1">
    <location>
        <begin position="1"/>
        <end position="38"/>
    </location>
</feature>
<organism evidence="2 3">
    <name type="scientific">Armillaria gallica</name>
    <name type="common">Bulbous honey fungus</name>
    <name type="synonym">Armillaria bulbosa</name>
    <dbReference type="NCBI Taxonomy" id="47427"/>
    <lineage>
        <taxon>Eukaryota</taxon>
        <taxon>Fungi</taxon>
        <taxon>Dikarya</taxon>
        <taxon>Basidiomycota</taxon>
        <taxon>Agaricomycotina</taxon>
        <taxon>Agaricomycetes</taxon>
        <taxon>Agaricomycetidae</taxon>
        <taxon>Agaricales</taxon>
        <taxon>Marasmiineae</taxon>
        <taxon>Physalacriaceae</taxon>
        <taxon>Armillaria</taxon>
    </lineage>
</organism>
<evidence type="ECO:0000313" key="2">
    <source>
        <dbReference type="EMBL" id="PBK86674.1"/>
    </source>
</evidence>
<evidence type="ECO:0000256" key="1">
    <source>
        <dbReference type="SAM" id="MobiDB-lite"/>
    </source>
</evidence>
<gene>
    <name evidence="2" type="ORF">ARMGADRAFT_1035526</name>
</gene>
<keyword evidence="3" id="KW-1185">Reference proteome</keyword>
<reference evidence="3" key="1">
    <citation type="journal article" date="2017" name="Nat. Ecol. Evol.">
        <title>Genome expansion and lineage-specific genetic innovations in the forest pathogenic fungi Armillaria.</title>
        <authorList>
            <person name="Sipos G."/>
            <person name="Prasanna A.N."/>
            <person name="Walter M.C."/>
            <person name="O'Connor E."/>
            <person name="Balint B."/>
            <person name="Krizsan K."/>
            <person name="Kiss B."/>
            <person name="Hess J."/>
            <person name="Varga T."/>
            <person name="Slot J."/>
            <person name="Riley R."/>
            <person name="Boka B."/>
            <person name="Rigling D."/>
            <person name="Barry K."/>
            <person name="Lee J."/>
            <person name="Mihaltcheva S."/>
            <person name="LaButti K."/>
            <person name="Lipzen A."/>
            <person name="Waldron R."/>
            <person name="Moloney N.M."/>
            <person name="Sperisen C."/>
            <person name="Kredics L."/>
            <person name="Vagvoelgyi C."/>
            <person name="Patrignani A."/>
            <person name="Fitzpatrick D."/>
            <person name="Nagy I."/>
            <person name="Doyle S."/>
            <person name="Anderson J.B."/>
            <person name="Grigoriev I.V."/>
            <person name="Gueldener U."/>
            <person name="Muensterkoetter M."/>
            <person name="Nagy L.G."/>
        </authorList>
    </citation>
    <scope>NUCLEOTIDE SEQUENCE [LARGE SCALE GENOMIC DNA]</scope>
    <source>
        <strain evidence="3">Ar21-2</strain>
    </source>
</reference>
<evidence type="ECO:0000313" key="3">
    <source>
        <dbReference type="Proteomes" id="UP000217790"/>
    </source>
</evidence>
<dbReference type="InParanoid" id="A0A2H3CYW1"/>
<dbReference type="EMBL" id="KZ293683">
    <property type="protein sequence ID" value="PBK86674.1"/>
    <property type="molecule type" value="Genomic_DNA"/>
</dbReference>
<accession>A0A2H3CYW1</accession>
<sequence length="266" mass="28959">MLNHIQLQPQTMLSPSKKVSSPSPIPSSPLSDAPTAPAPPSSECSLICQFSQSFVSHATAANAPMHSEPDIAIPFHITGYVHSSDIKGVASLKKLETVMSHNLRVADKKADDRFVALEKLIKAEIKTLSMAFDHDSVGIDTSKHLGKLRGLLSEVQSQVKGLRNRAPDSQALREVDLRIEELHAQIDELSSRIPAVHLLDNLFATIGHLESKIDEVDSRAAKMDVACHQDIKDLAADMKGLDAKVQSCSKTLLATTDVVKEWHEPS</sequence>
<dbReference type="AlphaFoldDB" id="A0A2H3CYW1"/>